<feature type="transmembrane region" description="Helical" evidence="2">
    <location>
        <begin position="362"/>
        <end position="381"/>
    </location>
</feature>
<keyword evidence="5" id="KW-1185">Reference proteome</keyword>
<keyword evidence="2" id="KW-1133">Transmembrane helix</keyword>
<proteinExistence type="predicted"/>
<dbReference type="AlphaFoldDB" id="A0A7M5XCY6"/>
<keyword evidence="2" id="KW-0812">Transmembrane</keyword>
<name>A0A7M5XCY6_9CNID</name>
<evidence type="ECO:0000256" key="3">
    <source>
        <dbReference type="SAM" id="SignalP"/>
    </source>
</evidence>
<keyword evidence="3" id="KW-0732">Signal</keyword>
<reference evidence="4" key="1">
    <citation type="submission" date="2021-01" db="UniProtKB">
        <authorList>
            <consortium name="EnsemblMetazoa"/>
        </authorList>
    </citation>
    <scope>IDENTIFICATION</scope>
</reference>
<feature type="compositionally biased region" description="Acidic residues" evidence="1">
    <location>
        <begin position="405"/>
        <end position="415"/>
    </location>
</feature>
<feature type="chain" id="PRO_5029850833" description="Cnidarian restricted protein" evidence="3">
    <location>
        <begin position="23"/>
        <end position="441"/>
    </location>
</feature>
<evidence type="ECO:0000313" key="5">
    <source>
        <dbReference type="Proteomes" id="UP000594262"/>
    </source>
</evidence>
<dbReference type="OrthoDB" id="6038326at2759"/>
<evidence type="ECO:0000256" key="1">
    <source>
        <dbReference type="SAM" id="MobiDB-lite"/>
    </source>
</evidence>
<accession>A0A7M5XCY6</accession>
<dbReference type="Proteomes" id="UP000594262">
    <property type="component" value="Unplaced"/>
</dbReference>
<evidence type="ECO:0000256" key="2">
    <source>
        <dbReference type="SAM" id="Phobius"/>
    </source>
</evidence>
<evidence type="ECO:0008006" key="6">
    <source>
        <dbReference type="Google" id="ProtNLM"/>
    </source>
</evidence>
<dbReference type="EnsemblMetazoa" id="CLYHEMT021356.1">
    <property type="protein sequence ID" value="CLYHEMP021356.1"/>
    <property type="gene ID" value="CLYHEMG021356"/>
</dbReference>
<keyword evidence="2" id="KW-0472">Membrane</keyword>
<dbReference type="GeneID" id="136810102"/>
<dbReference type="RefSeq" id="XP_066922775.1">
    <property type="nucleotide sequence ID" value="XM_067066674.1"/>
</dbReference>
<evidence type="ECO:0000313" key="4">
    <source>
        <dbReference type="EnsemblMetazoa" id="CLYHEMP021356.1"/>
    </source>
</evidence>
<protein>
    <recommendedName>
        <fullName evidence="6">Cnidarian restricted protein</fullName>
    </recommendedName>
</protein>
<feature type="signal peptide" evidence="3">
    <location>
        <begin position="1"/>
        <end position="22"/>
    </location>
</feature>
<organism evidence="4 5">
    <name type="scientific">Clytia hemisphaerica</name>
    <dbReference type="NCBI Taxonomy" id="252671"/>
    <lineage>
        <taxon>Eukaryota</taxon>
        <taxon>Metazoa</taxon>
        <taxon>Cnidaria</taxon>
        <taxon>Hydrozoa</taxon>
        <taxon>Hydroidolina</taxon>
        <taxon>Leptothecata</taxon>
        <taxon>Obeliida</taxon>
        <taxon>Clytiidae</taxon>
        <taxon>Clytia</taxon>
    </lineage>
</organism>
<feature type="region of interest" description="Disordered" evidence="1">
    <location>
        <begin position="399"/>
        <end position="421"/>
    </location>
</feature>
<sequence length="441" mass="50784">MVGKIIAILSFFWTALVVCCTASSKGIEISVITPFEGPFYEVGQEVMIIWTIEKNGKSFFYRNAVNFSIKKDGITTDLDMFSFPFDPSIQNADNVYIWFGPSTINVLIPNLRYNDTYEFICQTVLTLENKEIKKSVVSLAKIYGGVKNCGIMQFEDRYIFTESSSPTIWVTLCGNPQPDLKYTWNGETRLASLGETIDSETKMYKYAMELENISRMHCGTQIKFVATGYERLEKTAKVYVLYKPDAGDFEVVKETNRHGDGKNCTVYNFPNFNTGCRERYNIYFFDKWERVLKVSVNLSIGFYEYEDCNHHTSRYSFDDVAFTRVQVIRWDGLTGEMSDLKRIDEKKIVLENGQSVVSRKSIILLAIVCFVSVVAIVVVVLSCRWTHCSKNIEENHAKKLKESQMNEEDTEEEREDEKKTDSKEVFFYQTKPTAVKIDDLL</sequence>